<keyword evidence="2" id="KW-1185">Reference proteome</keyword>
<evidence type="ECO:0000313" key="2">
    <source>
        <dbReference type="Proteomes" id="UP001367508"/>
    </source>
</evidence>
<organism evidence="1 2">
    <name type="scientific">Canavalia gladiata</name>
    <name type="common">Sword bean</name>
    <name type="synonym">Dolichos gladiatus</name>
    <dbReference type="NCBI Taxonomy" id="3824"/>
    <lineage>
        <taxon>Eukaryota</taxon>
        <taxon>Viridiplantae</taxon>
        <taxon>Streptophyta</taxon>
        <taxon>Embryophyta</taxon>
        <taxon>Tracheophyta</taxon>
        <taxon>Spermatophyta</taxon>
        <taxon>Magnoliopsida</taxon>
        <taxon>eudicotyledons</taxon>
        <taxon>Gunneridae</taxon>
        <taxon>Pentapetalae</taxon>
        <taxon>rosids</taxon>
        <taxon>fabids</taxon>
        <taxon>Fabales</taxon>
        <taxon>Fabaceae</taxon>
        <taxon>Papilionoideae</taxon>
        <taxon>50 kb inversion clade</taxon>
        <taxon>NPAAA clade</taxon>
        <taxon>indigoferoid/millettioid clade</taxon>
        <taxon>Phaseoleae</taxon>
        <taxon>Canavalia</taxon>
    </lineage>
</organism>
<dbReference type="EMBL" id="JAYMYQ010000008">
    <property type="protein sequence ID" value="KAK7314368.1"/>
    <property type="molecule type" value="Genomic_DNA"/>
</dbReference>
<comment type="caution">
    <text evidence="1">The sequence shown here is derived from an EMBL/GenBank/DDBJ whole genome shotgun (WGS) entry which is preliminary data.</text>
</comment>
<evidence type="ECO:0000313" key="1">
    <source>
        <dbReference type="EMBL" id="KAK7314368.1"/>
    </source>
</evidence>
<sequence>MHLTTYVPASALCNSVGTKKDFIVLRLLGPDMTTCSIECILLLTLCVGLTVFVHAQQQIVVTVEGGHARYHVPVFCLVKQTQKDAEKVLQPLQWLVFSKPAKRVSIVQLDKRTSRS</sequence>
<dbReference type="Proteomes" id="UP001367508">
    <property type="component" value="Unassembled WGS sequence"/>
</dbReference>
<accession>A0AAN9KDP2</accession>
<dbReference type="AlphaFoldDB" id="A0AAN9KDP2"/>
<name>A0AAN9KDP2_CANGL</name>
<reference evidence="1 2" key="1">
    <citation type="submission" date="2024-01" db="EMBL/GenBank/DDBJ databases">
        <title>The genomes of 5 underutilized Papilionoideae crops provide insights into root nodulation and disease resistanc.</title>
        <authorList>
            <person name="Jiang F."/>
        </authorList>
    </citation>
    <scope>NUCLEOTIDE SEQUENCE [LARGE SCALE GENOMIC DNA]</scope>
    <source>
        <strain evidence="1">LVBAO_FW01</strain>
        <tissue evidence="1">Leaves</tissue>
    </source>
</reference>
<protein>
    <submittedName>
        <fullName evidence="1">Uncharacterized protein</fullName>
    </submittedName>
</protein>
<proteinExistence type="predicted"/>
<gene>
    <name evidence="1" type="ORF">VNO77_32888</name>
</gene>